<comment type="caution">
    <text evidence="2">The sequence shown here is derived from an EMBL/GenBank/DDBJ whole genome shotgun (WGS) entry which is preliminary data.</text>
</comment>
<feature type="compositionally biased region" description="Acidic residues" evidence="1">
    <location>
        <begin position="750"/>
        <end position="764"/>
    </location>
</feature>
<dbReference type="PANTHER" id="PTHR28298">
    <property type="entry name" value="EISOSOME PROTEIN 1"/>
    <property type="match status" value="1"/>
</dbReference>
<feature type="compositionally biased region" description="Basic and acidic residues" evidence="1">
    <location>
        <begin position="541"/>
        <end position="584"/>
    </location>
</feature>
<organism evidence="2 3">
    <name type="scientific">Oculimacula yallundae</name>
    <dbReference type="NCBI Taxonomy" id="86028"/>
    <lineage>
        <taxon>Eukaryota</taxon>
        <taxon>Fungi</taxon>
        <taxon>Dikarya</taxon>
        <taxon>Ascomycota</taxon>
        <taxon>Pezizomycotina</taxon>
        <taxon>Leotiomycetes</taxon>
        <taxon>Helotiales</taxon>
        <taxon>Ploettnerulaceae</taxon>
        <taxon>Oculimacula</taxon>
    </lineage>
</organism>
<proteinExistence type="predicted"/>
<feature type="compositionally biased region" description="Polar residues" evidence="1">
    <location>
        <begin position="377"/>
        <end position="389"/>
    </location>
</feature>
<feature type="region of interest" description="Disordered" evidence="1">
    <location>
        <begin position="541"/>
        <end position="871"/>
    </location>
</feature>
<protein>
    <recommendedName>
        <fullName evidence="4">Eisosome protein 1</fullName>
    </recommendedName>
</protein>
<dbReference type="InterPro" id="IPR024527">
    <property type="entry name" value="Eisosome1"/>
</dbReference>
<feature type="compositionally biased region" description="Low complexity" evidence="1">
    <location>
        <begin position="236"/>
        <end position="251"/>
    </location>
</feature>
<dbReference type="CDD" id="cd22249">
    <property type="entry name" value="UDM1_RNF168_RNF169-like"/>
    <property type="match status" value="1"/>
</dbReference>
<feature type="region of interest" description="Disordered" evidence="1">
    <location>
        <begin position="369"/>
        <end position="410"/>
    </location>
</feature>
<sequence length="871" mass="94190">MAQTTAVVPTGPIQDVPQAEKAHTRTNSTKQPKLEDQAALAALYVTNKLSSAGRQYLRSAGFSALTFTGAAASLKYANPKDLPSFPSVGLKKNDSAAGAAASLGWANQKSFEHWKPDPSAAASSAALLAHDYKMAPLWQPEASENGAKAALLAHRDGGKVEIWKPEAKSAWGHSAATQAMASHRQGGLSPQLDYGHTDIGRKGSLLAATGAMASSRKRAQSIPNITPQPNTYPDESNAARNALNAATSASRSSKRSDMPEGGAVPYTNMAREMFTSAPPVQPEVDEKNRQDTLRASAVAMAQSMYHIQQKQIDAATHAQSGAAAAHGRSPSIDSADEVVPMRFNNLQEAAQKLAQERLAKLHDEHAQNREYRDYYNAPSSNTSAPQSRMSLRGRNRNRASSYDSDKEQSNKIRAQMSQFSSNLSQVDEKKRQQDREKLIAAAQRNVTKNLHSMDEKVFNDTGKIAPSLLSEWEVKAHAAAQAKSDTRMENHGKVHIGGGKFINQSEINLVAARNVQPVLDEINEKAEAARERQAALKAEQELQQRKAAEKKTREKEQKEIDKKLRQQDKEEKKIEREDEKLAAKERRKSLKATVPESREETTIAERRETVTPAPIRTSMEDQASLRMRETVAAANGDEVTPMGLAASESPRDSKVKSWLKTKFNRRMSKGQKSPGLEKENSAGSGFVGGAALTGASVNNSTASLGAKSSSVREVATAGTSSAVPGGTSTPEPVNHHGLETLAKSPTTIDSDPELETDSDVESDLQSEHPTITAPKPITANATEPAKAVEPLPLTEPVQTSEPTQARVPAPEAEERGRPVSKVSTVSSMGRTDDEEFQEARDNFDEDLAPPPTFPAEKSTSPARTGKFHEEI</sequence>
<evidence type="ECO:0000313" key="2">
    <source>
        <dbReference type="EMBL" id="KAL2068691.1"/>
    </source>
</evidence>
<feature type="compositionally biased region" description="Basic and acidic residues" evidence="1">
    <location>
        <begin position="596"/>
        <end position="609"/>
    </location>
</feature>
<dbReference type="EMBL" id="JAZHXI010000008">
    <property type="protein sequence ID" value="KAL2068691.1"/>
    <property type="molecule type" value="Genomic_DNA"/>
</dbReference>
<gene>
    <name evidence="2" type="ORF">VTL71DRAFT_15029</name>
</gene>
<accession>A0ABR4CGQ0</accession>
<feature type="compositionally biased region" description="Basic residues" evidence="1">
    <location>
        <begin position="657"/>
        <end position="669"/>
    </location>
</feature>
<feature type="compositionally biased region" description="Polar residues" evidence="1">
    <location>
        <begin position="695"/>
        <end position="731"/>
    </location>
</feature>
<evidence type="ECO:0008006" key="4">
    <source>
        <dbReference type="Google" id="ProtNLM"/>
    </source>
</evidence>
<dbReference type="Proteomes" id="UP001595075">
    <property type="component" value="Unassembled WGS sequence"/>
</dbReference>
<feature type="compositionally biased region" description="Polar residues" evidence="1">
    <location>
        <begin position="221"/>
        <end position="234"/>
    </location>
</feature>
<evidence type="ECO:0000313" key="3">
    <source>
        <dbReference type="Proteomes" id="UP001595075"/>
    </source>
</evidence>
<evidence type="ECO:0000256" key="1">
    <source>
        <dbReference type="SAM" id="MobiDB-lite"/>
    </source>
</evidence>
<name>A0ABR4CGQ0_9HELO</name>
<feature type="region of interest" description="Disordered" evidence="1">
    <location>
        <begin position="212"/>
        <end position="265"/>
    </location>
</feature>
<feature type="region of interest" description="Disordered" evidence="1">
    <location>
        <begin position="1"/>
        <end position="33"/>
    </location>
</feature>
<reference evidence="2 3" key="1">
    <citation type="journal article" date="2024" name="Commun. Biol.">
        <title>Comparative genomic analysis of thermophilic fungi reveals convergent evolutionary adaptations and gene losses.</title>
        <authorList>
            <person name="Steindorff A.S."/>
            <person name="Aguilar-Pontes M.V."/>
            <person name="Robinson A.J."/>
            <person name="Andreopoulos B."/>
            <person name="LaButti K."/>
            <person name="Kuo A."/>
            <person name="Mondo S."/>
            <person name="Riley R."/>
            <person name="Otillar R."/>
            <person name="Haridas S."/>
            <person name="Lipzen A."/>
            <person name="Grimwood J."/>
            <person name="Schmutz J."/>
            <person name="Clum A."/>
            <person name="Reid I.D."/>
            <person name="Moisan M.C."/>
            <person name="Butler G."/>
            <person name="Nguyen T.T.M."/>
            <person name="Dewar K."/>
            <person name="Conant G."/>
            <person name="Drula E."/>
            <person name="Henrissat B."/>
            <person name="Hansel C."/>
            <person name="Singer S."/>
            <person name="Hutchinson M.I."/>
            <person name="de Vries R.P."/>
            <person name="Natvig D.O."/>
            <person name="Powell A.J."/>
            <person name="Tsang A."/>
            <person name="Grigoriev I.V."/>
        </authorList>
    </citation>
    <scope>NUCLEOTIDE SEQUENCE [LARGE SCALE GENOMIC DNA]</scope>
    <source>
        <strain evidence="2 3">CBS 494.80</strain>
    </source>
</reference>
<dbReference type="Pfam" id="PF12757">
    <property type="entry name" value="Eisosome1"/>
    <property type="match status" value="1"/>
</dbReference>
<dbReference type="PANTHER" id="PTHR28298:SF1">
    <property type="entry name" value="EISOSOME PROTEIN 1"/>
    <property type="match status" value="1"/>
</dbReference>
<keyword evidence="3" id="KW-1185">Reference proteome</keyword>